<evidence type="ECO:0000256" key="4">
    <source>
        <dbReference type="SAM" id="MobiDB-lite"/>
    </source>
</evidence>
<gene>
    <name evidence="6" type="ORF">BCF33_0374</name>
</gene>
<dbReference type="Proteomes" id="UP000238801">
    <property type="component" value="Unassembled WGS sequence"/>
</dbReference>
<dbReference type="RefSeq" id="WP_211292351.1">
    <property type="nucleotide sequence ID" value="NZ_PVTT01000001.1"/>
</dbReference>
<keyword evidence="1" id="KW-0805">Transcription regulation</keyword>
<feature type="domain" description="HTH luxR-type" evidence="5">
    <location>
        <begin position="66"/>
        <end position="131"/>
    </location>
</feature>
<keyword evidence="3" id="KW-0804">Transcription</keyword>
<dbReference type="SMART" id="SM00421">
    <property type="entry name" value="HTH_LUXR"/>
    <property type="match status" value="1"/>
</dbReference>
<dbReference type="CDD" id="cd06170">
    <property type="entry name" value="LuxR_C_like"/>
    <property type="match status" value="1"/>
</dbReference>
<dbReference type="InterPro" id="IPR036388">
    <property type="entry name" value="WH-like_DNA-bd_sf"/>
</dbReference>
<dbReference type="InterPro" id="IPR000792">
    <property type="entry name" value="Tscrpt_reg_LuxR_C"/>
</dbReference>
<proteinExistence type="predicted"/>
<dbReference type="EMBL" id="PVTT01000001">
    <property type="protein sequence ID" value="PRY94776.1"/>
    <property type="molecule type" value="Genomic_DNA"/>
</dbReference>
<dbReference type="InterPro" id="IPR016032">
    <property type="entry name" value="Sig_transdc_resp-reg_C-effctor"/>
</dbReference>
<dbReference type="PANTHER" id="PTHR44688">
    <property type="entry name" value="DNA-BINDING TRANSCRIPTIONAL ACTIVATOR DEVR_DOSR"/>
    <property type="match status" value="1"/>
</dbReference>
<dbReference type="PROSITE" id="PS50043">
    <property type="entry name" value="HTH_LUXR_2"/>
    <property type="match status" value="1"/>
</dbReference>
<evidence type="ECO:0000313" key="7">
    <source>
        <dbReference type="Proteomes" id="UP000238801"/>
    </source>
</evidence>
<sequence>MSIIFHPADRPARSGALAHPSQDCAADPSGPIPAQLLEALLDPGHPQNAKSPLCQSGPPARRRPGVAHEIQHLSPRERDVLVLWSRGRTLKAIAAELGISPKTVETYKMRGSAKLGLRGRAAVSDYFALLAALS</sequence>
<evidence type="ECO:0000259" key="5">
    <source>
        <dbReference type="PROSITE" id="PS50043"/>
    </source>
</evidence>
<dbReference type="PANTHER" id="PTHR44688:SF16">
    <property type="entry name" value="DNA-BINDING TRANSCRIPTIONAL ACTIVATOR DEVR_DOSR"/>
    <property type="match status" value="1"/>
</dbReference>
<keyword evidence="2" id="KW-0238">DNA-binding</keyword>
<evidence type="ECO:0000256" key="3">
    <source>
        <dbReference type="ARBA" id="ARBA00023163"/>
    </source>
</evidence>
<dbReference type="Pfam" id="PF00196">
    <property type="entry name" value="GerE"/>
    <property type="match status" value="1"/>
</dbReference>
<dbReference type="SUPFAM" id="SSF46894">
    <property type="entry name" value="C-terminal effector domain of the bipartite response regulators"/>
    <property type="match status" value="1"/>
</dbReference>
<feature type="region of interest" description="Disordered" evidence="4">
    <location>
        <begin position="42"/>
        <end position="63"/>
    </location>
</feature>
<dbReference type="Gene3D" id="1.10.10.10">
    <property type="entry name" value="Winged helix-like DNA-binding domain superfamily/Winged helix DNA-binding domain"/>
    <property type="match status" value="1"/>
</dbReference>
<evidence type="ECO:0000256" key="2">
    <source>
        <dbReference type="ARBA" id="ARBA00023125"/>
    </source>
</evidence>
<organism evidence="6 7">
    <name type="scientific">Hasllibacter halocynthiae</name>
    <dbReference type="NCBI Taxonomy" id="595589"/>
    <lineage>
        <taxon>Bacteria</taxon>
        <taxon>Pseudomonadati</taxon>
        <taxon>Pseudomonadota</taxon>
        <taxon>Alphaproteobacteria</taxon>
        <taxon>Rhodobacterales</taxon>
        <taxon>Roseobacteraceae</taxon>
        <taxon>Hasllibacter</taxon>
    </lineage>
</organism>
<feature type="region of interest" description="Disordered" evidence="4">
    <location>
        <begin position="1"/>
        <end position="29"/>
    </location>
</feature>
<evidence type="ECO:0000313" key="6">
    <source>
        <dbReference type="EMBL" id="PRY94776.1"/>
    </source>
</evidence>
<name>A0A2T0X769_9RHOB</name>
<comment type="caution">
    <text evidence="6">The sequence shown here is derived from an EMBL/GenBank/DDBJ whole genome shotgun (WGS) entry which is preliminary data.</text>
</comment>
<accession>A0A2T0X769</accession>
<keyword evidence="7" id="KW-1185">Reference proteome</keyword>
<protein>
    <submittedName>
        <fullName evidence="6">Regulatory LuxR family protein</fullName>
    </submittedName>
</protein>
<evidence type="ECO:0000256" key="1">
    <source>
        <dbReference type="ARBA" id="ARBA00023015"/>
    </source>
</evidence>
<dbReference type="AlphaFoldDB" id="A0A2T0X769"/>
<dbReference type="GO" id="GO:0006355">
    <property type="term" value="P:regulation of DNA-templated transcription"/>
    <property type="evidence" value="ECO:0007669"/>
    <property type="project" value="InterPro"/>
</dbReference>
<dbReference type="GO" id="GO:0003677">
    <property type="term" value="F:DNA binding"/>
    <property type="evidence" value="ECO:0007669"/>
    <property type="project" value="UniProtKB-KW"/>
</dbReference>
<dbReference type="PRINTS" id="PR00038">
    <property type="entry name" value="HTHLUXR"/>
</dbReference>
<reference evidence="6 7" key="1">
    <citation type="submission" date="2018-03" db="EMBL/GenBank/DDBJ databases">
        <title>Genomic Encyclopedia of Archaeal and Bacterial Type Strains, Phase II (KMG-II): from individual species to whole genera.</title>
        <authorList>
            <person name="Goeker M."/>
        </authorList>
    </citation>
    <scope>NUCLEOTIDE SEQUENCE [LARGE SCALE GENOMIC DNA]</scope>
    <source>
        <strain evidence="6 7">DSM 29318</strain>
    </source>
</reference>